<dbReference type="AlphaFoldDB" id="A0A7J5Y901"/>
<keyword evidence="3" id="KW-1185">Reference proteome</keyword>
<dbReference type="EMBL" id="JAAKFY010000014">
    <property type="protein sequence ID" value="KAF3845880.1"/>
    <property type="molecule type" value="Genomic_DNA"/>
</dbReference>
<dbReference type="OrthoDB" id="10669558at2759"/>
<feature type="compositionally biased region" description="Pro residues" evidence="1">
    <location>
        <begin position="217"/>
        <end position="234"/>
    </location>
</feature>
<feature type="region of interest" description="Disordered" evidence="1">
    <location>
        <begin position="190"/>
        <end position="243"/>
    </location>
</feature>
<evidence type="ECO:0000313" key="3">
    <source>
        <dbReference type="Proteomes" id="UP000518266"/>
    </source>
</evidence>
<reference evidence="2 3" key="1">
    <citation type="submission" date="2020-03" db="EMBL/GenBank/DDBJ databases">
        <title>Dissostichus mawsoni Genome sequencing and assembly.</title>
        <authorList>
            <person name="Park H."/>
        </authorList>
    </citation>
    <scope>NUCLEOTIDE SEQUENCE [LARGE SCALE GENOMIC DNA]</scope>
    <source>
        <strain evidence="2">DM0001</strain>
        <tissue evidence="2">Muscle</tissue>
    </source>
</reference>
<evidence type="ECO:0000256" key="1">
    <source>
        <dbReference type="SAM" id="MobiDB-lite"/>
    </source>
</evidence>
<comment type="caution">
    <text evidence="2">The sequence shown here is derived from an EMBL/GenBank/DDBJ whole genome shotgun (WGS) entry which is preliminary data.</text>
</comment>
<accession>A0A7J5Y901</accession>
<feature type="compositionally biased region" description="Low complexity" evidence="1">
    <location>
        <begin position="190"/>
        <end position="207"/>
    </location>
</feature>
<sequence length="461" mass="49139">MVLVAAAVTHVADSGRSPLSEQLSSLPGAGWLVPGCGPSGPEAWGPAGASGVCCRSWAEEGTGLGGRSRAEQDLQRLGSLLGRTFSRWSPFTRVALIDVSVNVDIAAGHGHQVGGAKDHGVCDIFDLGLRGLASSSFLASSSSITISIALFMDSIHSQFTLKMDRRVHTDKSRNLDTEKKKEYWLSTARGALAPSRSSPSPASSWRRGVSRSSQSSAPPPLPPPLPPLPPPLPPAVVATAGPPSSYSSSSSSCCCTSSRRHWLRLVSSLLRGSRGWRAAWGQRRRQRGATGGRVGGDGTWLANSGGPYEADECDVRGSAGLQGDGVHTEVLQHVEDGLEPEVLHTALTVLVQGQTQVLQRGQQSYYEVSAQIETHLGLALEVKGEDVLSAPRLALPHQEHAVARWSSRQHQLSRFEAGQRAVEPLTLAERVLHRLRSDHIREQEGACRVPVENPGVHASSQ</sequence>
<dbReference type="Proteomes" id="UP000518266">
    <property type="component" value="Unassembled WGS sequence"/>
</dbReference>
<proteinExistence type="predicted"/>
<name>A0A7J5Y901_DISMA</name>
<evidence type="ECO:0000313" key="2">
    <source>
        <dbReference type="EMBL" id="KAF3845880.1"/>
    </source>
</evidence>
<organism evidence="2 3">
    <name type="scientific">Dissostichus mawsoni</name>
    <name type="common">Antarctic cod</name>
    <dbReference type="NCBI Taxonomy" id="36200"/>
    <lineage>
        <taxon>Eukaryota</taxon>
        <taxon>Metazoa</taxon>
        <taxon>Chordata</taxon>
        <taxon>Craniata</taxon>
        <taxon>Vertebrata</taxon>
        <taxon>Euteleostomi</taxon>
        <taxon>Actinopterygii</taxon>
        <taxon>Neopterygii</taxon>
        <taxon>Teleostei</taxon>
        <taxon>Neoteleostei</taxon>
        <taxon>Acanthomorphata</taxon>
        <taxon>Eupercaria</taxon>
        <taxon>Perciformes</taxon>
        <taxon>Notothenioidei</taxon>
        <taxon>Nototheniidae</taxon>
        <taxon>Dissostichus</taxon>
    </lineage>
</organism>
<gene>
    <name evidence="2" type="ORF">F7725_002958</name>
</gene>
<protein>
    <submittedName>
        <fullName evidence="2">Uncharacterized protein</fullName>
    </submittedName>
</protein>